<dbReference type="GO" id="GO:0016567">
    <property type="term" value="P:protein ubiquitination"/>
    <property type="evidence" value="ECO:0007669"/>
    <property type="project" value="InterPro"/>
</dbReference>
<dbReference type="EC" id="2.3.2.27" evidence="3"/>
<feature type="region of interest" description="Disordered" evidence="7">
    <location>
        <begin position="703"/>
        <end position="728"/>
    </location>
</feature>
<protein>
    <recommendedName>
        <fullName evidence="3">RING-type E3 ubiquitin transferase</fullName>
        <ecNumber evidence="3">2.3.2.27</ecNumber>
    </recommendedName>
</protein>
<feature type="domain" description="U-box" evidence="8">
    <location>
        <begin position="264"/>
        <end position="338"/>
    </location>
</feature>
<accession>A0AAD9XD68</accession>
<dbReference type="SMART" id="SM00504">
    <property type="entry name" value="Ubox"/>
    <property type="match status" value="1"/>
</dbReference>
<reference evidence="9" key="1">
    <citation type="journal article" date="2023" name="Plant J.">
        <title>Genome sequences and population genomics provide insights into the demographic history, inbreeding, and mutation load of two 'living fossil' tree species of Dipteronia.</title>
        <authorList>
            <person name="Feng Y."/>
            <person name="Comes H.P."/>
            <person name="Chen J."/>
            <person name="Zhu S."/>
            <person name="Lu R."/>
            <person name="Zhang X."/>
            <person name="Li P."/>
            <person name="Qiu J."/>
            <person name="Olsen K.M."/>
            <person name="Qiu Y."/>
        </authorList>
    </citation>
    <scope>NUCLEOTIDE SEQUENCE</scope>
    <source>
        <strain evidence="9">KIB01</strain>
    </source>
</reference>
<dbReference type="SUPFAM" id="SSF48371">
    <property type="entry name" value="ARM repeat"/>
    <property type="match status" value="1"/>
</dbReference>
<dbReference type="GO" id="GO:0061630">
    <property type="term" value="F:ubiquitin protein ligase activity"/>
    <property type="evidence" value="ECO:0007669"/>
    <property type="project" value="UniProtKB-EC"/>
</dbReference>
<dbReference type="CDD" id="cd16664">
    <property type="entry name" value="RING-Ubox_PUB"/>
    <property type="match status" value="1"/>
</dbReference>
<evidence type="ECO:0000256" key="5">
    <source>
        <dbReference type="ARBA" id="ARBA00022737"/>
    </source>
</evidence>
<evidence type="ECO:0000256" key="6">
    <source>
        <dbReference type="ARBA" id="ARBA00022786"/>
    </source>
</evidence>
<feature type="compositionally biased region" description="Basic and acidic residues" evidence="7">
    <location>
        <begin position="710"/>
        <end position="723"/>
    </location>
</feature>
<gene>
    <name evidence="9" type="ORF">Ddye_010235</name>
</gene>
<sequence>MGTDVTEIVETLPSPTSFKVHCVMCTELVNLVDRVVNIFPEIESARPRCQSGIQALCSLNTAIEKAKLLLQYCSESSRLYLALTGNVILLRCQRSINLLEQSLSQIQNMVPVMLAVEISRITDDLRAATFVLGTSEEEVAKVLLELLQQGSSASDSLECREVKALQLAASRLDITSPKAILIEKRSIKRLMDKVRETDQSKKKILIYLFHLLKKHAKLIIGEQTGNVRAQEEGSFSVLNQSSEAESHVGYGKTEAQDDILSSAAPLEEFKCPISLRVMYDPVIIASGQTFERMWIQKWFDDGNDMCPKTQMKLVHHSLTPNTVMKDLISKWCRKYGTPDPSIQTESFHLWDASSTSIASFGNSMNDLCLPLDISNISLGSSDTSYSSDTSNNKMVDGSSLISVRTNDFHRNQASVYTSETDLSRLSELDWECQCRLVEDAESHLKHDNQACHFLSSRNFVEPLIRFLRDALDLHDIRAQRIGSQLLFTFVRKNRRAIQCLPEDAFDLLASFLNSEVITEEVLAIIEVLSRHPNCRSKIVASGAFAPILQILDSENREFQEHAIIALLHLSSNNEIYSHIVPSECVQKLVPFLKDATLAGHCLIILKNMCINVEARASVAETSGCLPSIAELLEIGSLEDQEHAVSILLSLCSERVQYCQLVMNEGVIPALVNISINGNETGKVTALELLRLLRDVAYDDNQESFASNMDSPKDGRSLTKEKKSSSKTSGIFRKKISLFSKSQFSRNKKEETKLGF</sequence>
<evidence type="ECO:0000313" key="9">
    <source>
        <dbReference type="EMBL" id="KAK2657183.1"/>
    </source>
</evidence>
<evidence type="ECO:0000256" key="4">
    <source>
        <dbReference type="ARBA" id="ARBA00022679"/>
    </source>
</evidence>
<dbReference type="InterPro" id="IPR013083">
    <property type="entry name" value="Znf_RING/FYVE/PHD"/>
</dbReference>
<name>A0AAD9XD68_9ROSI</name>
<keyword evidence="5" id="KW-0677">Repeat</keyword>
<comment type="caution">
    <text evidence="9">The sequence shown here is derived from an EMBL/GenBank/DDBJ whole genome shotgun (WGS) entry which is preliminary data.</text>
</comment>
<dbReference type="AlphaFoldDB" id="A0AAD9XD68"/>
<organism evidence="9 10">
    <name type="scientific">Dipteronia dyeriana</name>
    <dbReference type="NCBI Taxonomy" id="168575"/>
    <lineage>
        <taxon>Eukaryota</taxon>
        <taxon>Viridiplantae</taxon>
        <taxon>Streptophyta</taxon>
        <taxon>Embryophyta</taxon>
        <taxon>Tracheophyta</taxon>
        <taxon>Spermatophyta</taxon>
        <taxon>Magnoliopsida</taxon>
        <taxon>eudicotyledons</taxon>
        <taxon>Gunneridae</taxon>
        <taxon>Pentapetalae</taxon>
        <taxon>rosids</taxon>
        <taxon>malvids</taxon>
        <taxon>Sapindales</taxon>
        <taxon>Sapindaceae</taxon>
        <taxon>Hippocastanoideae</taxon>
        <taxon>Acereae</taxon>
        <taxon>Dipteronia</taxon>
    </lineage>
</organism>
<evidence type="ECO:0000256" key="7">
    <source>
        <dbReference type="SAM" id="MobiDB-lite"/>
    </source>
</evidence>
<dbReference type="PANTHER" id="PTHR23315:SF240">
    <property type="entry name" value="U-BOX DOMAIN-CONTAINING PROTEIN 5"/>
    <property type="match status" value="1"/>
</dbReference>
<dbReference type="SMART" id="SM00185">
    <property type="entry name" value="ARM"/>
    <property type="match status" value="4"/>
</dbReference>
<dbReference type="Gene3D" id="3.30.40.10">
    <property type="entry name" value="Zinc/RING finger domain, C3HC4 (zinc finger)"/>
    <property type="match status" value="1"/>
</dbReference>
<comment type="catalytic activity">
    <reaction evidence="1">
        <text>S-ubiquitinyl-[E2 ubiquitin-conjugating enzyme]-L-cysteine + [acceptor protein]-L-lysine = [E2 ubiquitin-conjugating enzyme]-L-cysteine + N(6)-ubiquitinyl-[acceptor protein]-L-lysine.</text>
        <dbReference type="EC" id="2.3.2.27"/>
    </reaction>
</comment>
<evidence type="ECO:0000256" key="1">
    <source>
        <dbReference type="ARBA" id="ARBA00000900"/>
    </source>
</evidence>
<dbReference type="InterPro" id="IPR000225">
    <property type="entry name" value="Armadillo"/>
</dbReference>
<keyword evidence="4" id="KW-0808">Transferase</keyword>
<proteinExistence type="predicted"/>
<dbReference type="Gene3D" id="1.25.10.10">
    <property type="entry name" value="Leucine-rich Repeat Variant"/>
    <property type="match status" value="2"/>
</dbReference>
<evidence type="ECO:0000256" key="2">
    <source>
        <dbReference type="ARBA" id="ARBA00004906"/>
    </source>
</evidence>
<dbReference type="PROSITE" id="PS51698">
    <property type="entry name" value="U_BOX"/>
    <property type="match status" value="1"/>
</dbReference>
<keyword evidence="6" id="KW-0833">Ubl conjugation pathway</keyword>
<dbReference type="InterPro" id="IPR045210">
    <property type="entry name" value="RING-Ubox_PUB"/>
</dbReference>
<evidence type="ECO:0000256" key="3">
    <source>
        <dbReference type="ARBA" id="ARBA00012483"/>
    </source>
</evidence>
<evidence type="ECO:0000259" key="8">
    <source>
        <dbReference type="PROSITE" id="PS51698"/>
    </source>
</evidence>
<dbReference type="InterPro" id="IPR016024">
    <property type="entry name" value="ARM-type_fold"/>
</dbReference>
<dbReference type="InterPro" id="IPR011989">
    <property type="entry name" value="ARM-like"/>
</dbReference>
<evidence type="ECO:0000313" key="10">
    <source>
        <dbReference type="Proteomes" id="UP001280121"/>
    </source>
</evidence>
<dbReference type="SUPFAM" id="SSF57850">
    <property type="entry name" value="RING/U-box"/>
    <property type="match status" value="1"/>
</dbReference>
<dbReference type="InterPro" id="IPR003613">
    <property type="entry name" value="Ubox_domain"/>
</dbReference>
<dbReference type="Proteomes" id="UP001280121">
    <property type="component" value="Unassembled WGS sequence"/>
</dbReference>
<dbReference type="Pfam" id="PF04564">
    <property type="entry name" value="U-box"/>
    <property type="match status" value="1"/>
</dbReference>
<keyword evidence="10" id="KW-1185">Reference proteome</keyword>
<dbReference type="PANTHER" id="PTHR23315">
    <property type="entry name" value="U BOX DOMAIN-CONTAINING"/>
    <property type="match status" value="1"/>
</dbReference>
<comment type="pathway">
    <text evidence="2">Protein modification; protein ubiquitination.</text>
</comment>
<dbReference type="EMBL" id="JANJYI010000003">
    <property type="protein sequence ID" value="KAK2657183.1"/>
    <property type="molecule type" value="Genomic_DNA"/>
</dbReference>